<dbReference type="InterPro" id="IPR001647">
    <property type="entry name" value="HTH_TetR"/>
</dbReference>
<dbReference type="AlphaFoldDB" id="A0A2W2C300"/>
<evidence type="ECO:0000259" key="3">
    <source>
        <dbReference type="PROSITE" id="PS50977"/>
    </source>
</evidence>
<dbReference type="GO" id="GO:0000976">
    <property type="term" value="F:transcription cis-regulatory region binding"/>
    <property type="evidence" value="ECO:0007669"/>
    <property type="project" value="TreeGrafter"/>
</dbReference>
<dbReference type="PANTHER" id="PTHR30055">
    <property type="entry name" value="HTH-TYPE TRANSCRIPTIONAL REGULATOR RUTR"/>
    <property type="match status" value="1"/>
</dbReference>
<dbReference type="InterPro" id="IPR036271">
    <property type="entry name" value="Tet_transcr_reg_TetR-rel_C_sf"/>
</dbReference>
<dbReference type="InterPro" id="IPR009057">
    <property type="entry name" value="Homeodomain-like_sf"/>
</dbReference>
<sequence length="207" mass="22243">MVTSPPAPGARKSNARGIRGRARLLDSALRAFASRGFHGATTREIADDAGMSAAAAYAHFPTKESMLYELSLRGHTEALATIETAAGEDGPPVERLQRAMTAFSTWHARSHTTARVVQYEMAALTPEHAAEIATIRRRTQRIVTALIEEGMATGEFGDDDAHAAGLAILSMGIDVARWYRDDGAWSPDEIGARNGRWAVTMLGGRPA</sequence>
<gene>
    <name evidence="4" type="ORF">C1I92_17115</name>
</gene>
<accession>A0A2W2C300</accession>
<keyword evidence="1 2" id="KW-0238">DNA-binding</keyword>
<comment type="caution">
    <text evidence="4">The sequence shown here is derived from an EMBL/GenBank/DDBJ whole genome shotgun (WGS) entry which is preliminary data.</text>
</comment>
<evidence type="ECO:0000313" key="4">
    <source>
        <dbReference type="EMBL" id="PZF82347.1"/>
    </source>
</evidence>
<name>A0A2W2C300_9ACTN</name>
<dbReference type="PROSITE" id="PS50977">
    <property type="entry name" value="HTH_TETR_2"/>
    <property type="match status" value="1"/>
</dbReference>
<dbReference type="Proteomes" id="UP000248764">
    <property type="component" value="Unassembled WGS sequence"/>
</dbReference>
<dbReference type="PRINTS" id="PR00455">
    <property type="entry name" value="HTHTETR"/>
</dbReference>
<dbReference type="GO" id="GO:0003700">
    <property type="term" value="F:DNA-binding transcription factor activity"/>
    <property type="evidence" value="ECO:0007669"/>
    <property type="project" value="TreeGrafter"/>
</dbReference>
<evidence type="ECO:0000256" key="1">
    <source>
        <dbReference type="ARBA" id="ARBA00023125"/>
    </source>
</evidence>
<dbReference type="Pfam" id="PF00440">
    <property type="entry name" value="TetR_N"/>
    <property type="match status" value="1"/>
</dbReference>
<dbReference type="SUPFAM" id="SSF48498">
    <property type="entry name" value="Tetracyclin repressor-like, C-terminal domain"/>
    <property type="match status" value="1"/>
</dbReference>
<dbReference type="InterPro" id="IPR041490">
    <property type="entry name" value="KstR2_TetR_C"/>
</dbReference>
<evidence type="ECO:0000313" key="5">
    <source>
        <dbReference type="Proteomes" id="UP000248764"/>
    </source>
</evidence>
<organism evidence="4 5">
    <name type="scientific">Jiangella anatolica</name>
    <dbReference type="NCBI Taxonomy" id="2670374"/>
    <lineage>
        <taxon>Bacteria</taxon>
        <taxon>Bacillati</taxon>
        <taxon>Actinomycetota</taxon>
        <taxon>Actinomycetes</taxon>
        <taxon>Jiangellales</taxon>
        <taxon>Jiangellaceae</taxon>
        <taxon>Jiangella</taxon>
    </lineage>
</organism>
<proteinExistence type="predicted"/>
<dbReference type="EMBL" id="POTW01000040">
    <property type="protein sequence ID" value="PZF82347.1"/>
    <property type="molecule type" value="Genomic_DNA"/>
</dbReference>
<dbReference type="SUPFAM" id="SSF46689">
    <property type="entry name" value="Homeodomain-like"/>
    <property type="match status" value="1"/>
</dbReference>
<reference evidence="4 5" key="1">
    <citation type="submission" date="2018-01" db="EMBL/GenBank/DDBJ databases">
        <title>Draft genome sequence of Jiangella sp. GTF31.</title>
        <authorList>
            <person name="Sahin N."/>
            <person name="Ay H."/>
            <person name="Saygin H."/>
        </authorList>
    </citation>
    <scope>NUCLEOTIDE SEQUENCE [LARGE SCALE GENOMIC DNA]</scope>
    <source>
        <strain evidence="4 5">GTF31</strain>
    </source>
</reference>
<dbReference type="InterPro" id="IPR050109">
    <property type="entry name" value="HTH-type_TetR-like_transc_reg"/>
</dbReference>
<dbReference type="Gene3D" id="1.10.357.10">
    <property type="entry name" value="Tetracycline Repressor, domain 2"/>
    <property type="match status" value="1"/>
</dbReference>
<feature type="DNA-binding region" description="H-T-H motif" evidence="2">
    <location>
        <begin position="41"/>
        <end position="60"/>
    </location>
</feature>
<feature type="domain" description="HTH tetR-type" evidence="3">
    <location>
        <begin position="18"/>
        <end position="78"/>
    </location>
</feature>
<dbReference type="Pfam" id="PF17932">
    <property type="entry name" value="TetR_C_24"/>
    <property type="match status" value="1"/>
</dbReference>
<evidence type="ECO:0000256" key="2">
    <source>
        <dbReference type="PROSITE-ProRule" id="PRU00335"/>
    </source>
</evidence>
<protein>
    <submittedName>
        <fullName evidence="4">TetR family transcriptional regulator</fullName>
    </submittedName>
</protein>
<dbReference type="RefSeq" id="WP_111255863.1">
    <property type="nucleotide sequence ID" value="NZ_POTW01000040.1"/>
</dbReference>
<keyword evidence="5" id="KW-1185">Reference proteome</keyword>
<dbReference type="PANTHER" id="PTHR30055:SF200">
    <property type="entry name" value="HTH-TYPE TRANSCRIPTIONAL REPRESSOR BDCR"/>
    <property type="match status" value="1"/>
</dbReference>